<evidence type="ECO:0000256" key="4">
    <source>
        <dbReference type="ARBA" id="ARBA00022741"/>
    </source>
</evidence>
<dbReference type="AlphaFoldDB" id="A0A518CXD6"/>
<dbReference type="PROSITE" id="PS00722">
    <property type="entry name" value="FTHFS_2"/>
    <property type="match status" value="1"/>
</dbReference>
<dbReference type="RefSeq" id="WP_145184346.1">
    <property type="nucleotide sequence ID" value="NZ_CP036290.1"/>
</dbReference>
<organism evidence="9 10">
    <name type="scientific">Rohdeia mirabilis</name>
    <dbReference type="NCBI Taxonomy" id="2528008"/>
    <lineage>
        <taxon>Bacteria</taxon>
        <taxon>Pseudomonadati</taxon>
        <taxon>Planctomycetota</taxon>
        <taxon>Planctomycetia</taxon>
        <taxon>Planctomycetia incertae sedis</taxon>
        <taxon>Rohdeia</taxon>
    </lineage>
</organism>
<evidence type="ECO:0000256" key="5">
    <source>
        <dbReference type="ARBA" id="ARBA00022840"/>
    </source>
</evidence>
<keyword evidence="2 8" id="KW-0554">One-carbon metabolism</keyword>
<dbReference type="InterPro" id="IPR000559">
    <property type="entry name" value="Formate_THF_ligase"/>
</dbReference>
<dbReference type="Proteomes" id="UP000319342">
    <property type="component" value="Chromosome"/>
</dbReference>
<evidence type="ECO:0000313" key="9">
    <source>
        <dbReference type="EMBL" id="QDU83866.1"/>
    </source>
</evidence>
<reference evidence="9 10" key="1">
    <citation type="submission" date="2019-02" db="EMBL/GenBank/DDBJ databases">
        <title>Deep-cultivation of Planctomycetes and their phenomic and genomic characterization uncovers novel biology.</title>
        <authorList>
            <person name="Wiegand S."/>
            <person name="Jogler M."/>
            <person name="Boedeker C."/>
            <person name="Pinto D."/>
            <person name="Vollmers J."/>
            <person name="Rivas-Marin E."/>
            <person name="Kohn T."/>
            <person name="Peeters S.H."/>
            <person name="Heuer A."/>
            <person name="Rast P."/>
            <person name="Oberbeckmann S."/>
            <person name="Bunk B."/>
            <person name="Jeske O."/>
            <person name="Meyerdierks A."/>
            <person name="Storesund J.E."/>
            <person name="Kallscheuer N."/>
            <person name="Luecker S."/>
            <person name="Lage O.M."/>
            <person name="Pohl T."/>
            <person name="Merkel B.J."/>
            <person name="Hornburger P."/>
            <person name="Mueller R.-W."/>
            <person name="Bruemmer F."/>
            <person name="Labrenz M."/>
            <person name="Spormann A.M."/>
            <person name="Op den Camp H."/>
            <person name="Overmann J."/>
            <person name="Amann R."/>
            <person name="Jetten M.S.M."/>
            <person name="Mascher T."/>
            <person name="Medema M.H."/>
            <person name="Devos D.P."/>
            <person name="Kaster A.-K."/>
            <person name="Ovreas L."/>
            <person name="Rohde M."/>
            <person name="Galperin M.Y."/>
            <person name="Jogler C."/>
        </authorList>
    </citation>
    <scope>NUCLEOTIDE SEQUENCE [LARGE SCALE GENOMIC DNA]</scope>
    <source>
        <strain evidence="9 10">Pla163</strain>
    </source>
</reference>
<feature type="binding site" evidence="8">
    <location>
        <begin position="58"/>
        <end position="65"/>
    </location>
    <ligand>
        <name>ATP</name>
        <dbReference type="ChEBI" id="CHEBI:30616"/>
    </ligand>
</feature>
<evidence type="ECO:0000256" key="2">
    <source>
        <dbReference type="ARBA" id="ARBA00022563"/>
    </source>
</evidence>
<keyword evidence="4 8" id="KW-0547">Nucleotide-binding</keyword>
<dbReference type="GO" id="GO:0005524">
    <property type="term" value="F:ATP binding"/>
    <property type="evidence" value="ECO:0007669"/>
    <property type="project" value="UniProtKB-UniRule"/>
</dbReference>
<dbReference type="InterPro" id="IPR020628">
    <property type="entry name" value="Formate_THF_ligase_CS"/>
</dbReference>
<dbReference type="GO" id="GO:0004329">
    <property type="term" value="F:formate-tetrahydrofolate ligase activity"/>
    <property type="evidence" value="ECO:0007669"/>
    <property type="project" value="UniProtKB-UniRule"/>
</dbReference>
<keyword evidence="10" id="KW-1185">Reference proteome</keyword>
<dbReference type="Pfam" id="PF01268">
    <property type="entry name" value="FTHFS"/>
    <property type="match status" value="1"/>
</dbReference>
<dbReference type="Gene3D" id="3.30.1510.10">
    <property type="entry name" value="Domain 2, N(10)-formyltetrahydrofolate synthetase"/>
    <property type="match status" value="1"/>
</dbReference>
<dbReference type="UniPathway" id="UPA00193"/>
<keyword evidence="3 8" id="KW-0436">Ligase</keyword>
<evidence type="ECO:0000256" key="1">
    <source>
        <dbReference type="ARBA" id="ARBA00004777"/>
    </source>
</evidence>
<dbReference type="OrthoDB" id="9761733at2"/>
<evidence type="ECO:0000256" key="8">
    <source>
        <dbReference type="HAMAP-Rule" id="MF_01543"/>
    </source>
</evidence>
<dbReference type="NCBIfam" id="NF010030">
    <property type="entry name" value="PRK13505.1"/>
    <property type="match status" value="1"/>
</dbReference>
<dbReference type="EC" id="6.3.4.3" evidence="8"/>
<dbReference type="HAMAP" id="MF_01543">
    <property type="entry name" value="FTHFS"/>
    <property type="match status" value="1"/>
</dbReference>
<dbReference type="FunFam" id="3.30.1510.10:FF:000001">
    <property type="entry name" value="Formate--tetrahydrofolate ligase"/>
    <property type="match status" value="1"/>
</dbReference>
<protein>
    <recommendedName>
        <fullName evidence="8">Formate--tetrahydrofolate ligase</fullName>
        <ecNumber evidence="8">6.3.4.3</ecNumber>
    </recommendedName>
    <alternativeName>
        <fullName evidence="8">Formyltetrahydrofolate synthetase</fullName>
        <shortName evidence="8">FHS</shortName>
        <shortName evidence="8">FTHFS</shortName>
    </alternativeName>
</protein>
<evidence type="ECO:0000256" key="3">
    <source>
        <dbReference type="ARBA" id="ARBA00022598"/>
    </source>
</evidence>
<dbReference type="InterPro" id="IPR027417">
    <property type="entry name" value="P-loop_NTPase"/>
</dbReference>
<dbReference type="Gene3D" id="3.40.50.300">
    <property type="entry name" value="P-loop containing nucleotide triphosphate hydrolases"/>
    <property type="match status" value="1"/>
</dbReference>
<dbReference type="Gene3D" id="3.10.410.10">
    <property type="entry name" value="Formyltetrahydrofolate synthetase, domain 3"/>
    <property type="match status" value="1"/>
</dbReference>
<proteinExistence type="inferred from homology"/>
<comment type="similarity">
    <text evidence="7 8">Belongs to the formate--tetrahydrofolate ligase family.</text>
</comment>
<evidence type="ECO:0000256" key="7">
    <source>
        <dbReference type="ARBA" id="ARBA00061363"/>
    </source>
</evidence>
<keyword evidence="5 8" id="KW-0067">ATP-binding</keyword>
<dbReference type="SUPFAM" id="SSF52540">
    <property type="entry name" value="P-loop containing nucleoside triphosphate hydrolases"/>
    <property type="match status" value="1"/>
</dbReference>
<evidence type="ECO:0000313" key="10">
    <source>
        <dbReference type="Proteomes" id="UP000319342"/>
    </source>
</evidence>
<accession>A0A518CXD6</accession>
<dbReference type="GO" id="GO:0035999">
    <property type="term" value="P:tetrahydrofolate interconversion"/>
    <property type="evidence" value="ECO:0007669"/>
    <property type="project" value="UniProtKB-UniRule"/>
</dbReference>
<dbReference type="EMBL" id="CP036290">
    <property type="protein sequence ID" value="QDU83866.1"/>
    <property type="molecule type" value="Genomic_DNA"/>
</dbReference>
<comment type="pathway">
    <text evidence="1 8">One-carbon metabolism; tetrahydrofolate interconversion.</text>
</comment>
<name>A0A518CXD6_9BACT</name>
<gene>
    <name evidence="8 9" type="primary">fhs</name>
    <name evidence="9" type="ORF">Pla163_09670</name>
</gene>
<sequence>MTSSHPMRTAAELASALDLPAAVVRPYGHHMAKIDHRLAAEDLRPGGRTVLVTAINPTPAGEGKTVNTIGLSMALTARGKRAVATLRQPSMGPVFGVKGGGAGGGACQMRPMTDVNLHLTGDFHAVAAANNLLAAALDTSLLLDNPLKIDPERVTWRRVVDMNDRALREVRVGLGGTKNGVPRDGAFDITAASEIMAILALATSISDLRARLGRIQIGESLVDEPVTAEELGAAGAMAVVLRDALDPTLVQTSEGTPVLVHAGPFANIAQGNCSAIADRMAANLGDYVVTEAGFGSDMGAEKYFNIKCRVTGMRPDCAVLVVTARALKFHSGRFKVKPGRPLPTELAEENLDALAEGCSNLEAHLANLAAHGVPVVVAINTFPGDTDAEHALIRERALAAGARAVAKSEVFTKGSDGGLEVADAVIAAAESGEARFRHAYEVTDRVPTKVEALVRGIYGGERAAFSPQASEQLARLESRGQADLPICVAKTQYSLSHDPALLGRPTGFEFPVRELRHYAGAGILVPLAGEVMTMPGLGRRPAFKGIDLAPDGTIIGLT</sequence>
<comment type="catalytic activity">
    <reaction evidence="6 8">
        <text>(6S)-5,6,7,8-tetrahydrofolate + formate + ATP = (6R)-10-formyltetrahydrofolate + ADP + phosphate</text>
        <dbReference type="Rhea" id="RHEA:20221"/>
        <dbReference type="ChEBI" id="CHEBI:15740"/>
        <dbReference type="ChEBI" id="CHEBI:30616"/>
        <dbReference type="ChEBI" id="CHEBI:43474"/>
        <dbReference type="ChEBI" id="CHEBI:57453"/>
        <dbReference type="ChEBI" id="CHEBI:195366"/>
        <dbReference type="ChEBI" id="CHEBI:456216"/>
        <dbReference type="EC" id="6.3.4.3"/>
    </reaction>
</comment>
<evidence type="ECO:0000256" key="6">
    <source>
        <dbReference type="ARBA" id="ARBA00049033"/>
    </source>
</evidence>